<keyword evidence="2" id="KW-1185">Reference proteome</keyword>
<reference evidence="1 2" key="1">
    <citation type="submission" date="2013-12" db="EMBL/GenBank/DDBJ databases">
        <title>Draft genome of the parsitic nematode Ancylostoma duodenale.</title>
        <authorList>
            <person name="Mitreva M."/>
        </authorList>
    </citation>
    <scope>NUCLEOTIDE SEQUENCE [LARGE SCALE GENOMIC DNA]</scope>
    <source>
        <strain evidence="1 2">Zhejiang</strain>
    </source>
</reference>
<proteinExistence type="predicted"/>
<evidence type="ECO:0000313" key="2">
    <source>
        <dbReference type="Proteomes" id="UP000054047"/>
    </source>
</evidence>
<organism evidence="1 2">
    <name type="scientific">Ancylostoma duodenale</name>
    <dbReference type="NCBI Taxonomy" id="51022"/>
    <lineage>
        <taxon>Eukaryota</taxon>
        <taxon>Metazoa</taxon>
        <taxon>Ecdysozoa</taxon>
        <taxon>Nematoda</taxon>
        <taxon>Chromadorea</taxon>
        <taxon>Rhabditida</taxon>
        <taxon>Rhabditina</taxon>
        <taxon>Rhabditomorpha</taxon>
        <taxon>Strongyloidea</taxon>
        <taxon>Ancylostomatidae</taxon>
        <taxon>Ancylostomatinae</taxon>
        <taxon>Ancylostoma</taxon>
    </lineage>
</organism>
<protein>
    <submittedName>
        <fullName evidence="1">Uncharacterized protein</fullName>
    </submittedName>
</protein>
<dbReference type="Proteomes" id="UP000054047">
    <property type="component" value="Unassembled WGS sequence"/>
</dbReference>
<dbReference type="EMBL" id="KN727001">
    <property type="protein sequence ID" value="KIH66713.1"/>
    <property type="molecule type" value="Genomic_DNA"/>
</dbReference>
<evidence type="ECO:0000313" key="1">
    <source>
        <dbReference type="EMBL" id="KIH66713.1"/>
    </source>
</evidence>
<name>A0A0C2DAH3_9BILA</name>
<dbReference type="AlphaFoldDB" id="A0A0C2DAH3"/>
<gene>
    <name evidence="1" type="ORF">ANCDUO_02959</name>
</gene>
<sequence>MPLSAASTKSRIGLFIISATAQRKWKVQQRPKGGCLTRSLSSYATLRRQLRHLPVNVRARRTITLKWTKGERCVREWEEIVG</sequence>
<accession>A0A0C2DAH3</accession>